<dbReference type="PANTHER" id="PTHR11732">
    <property type="entry name" value="ALDO/KETO REDUCTASE"/>
    <property type="match status" value="1"/>
</dbReference>
<dbReference type="InterPro" id="IPR036812">
    <property type="entry name" value="NAD(P)_OxRdtase_dom_sf"/>
</dbReference>
<accession>A0ABX8ZF16</accession>
<dbReference type="PIRSF" id="PIRSF000097">
    <property type="entry name" value="AKR"/>
    <property type="match status" value="1"/>
</dbReference>
<feature type="domain" description="NADP-dependent oxidoreductase" evidence="1">
    <location>
        <begin position="9"/>
        <end position="295"/>
    </location>
</feature>
<dbReference type="PROSITE" id="PS00063">
    <property type="entry name" value="ALDOKETO_REDUCTASE_3"/>
    <property type="match status" value="1"/>
</dbReference>
<dbReference type="Proteomes" id="UP000824280">
    <property type="component" value="Chromosome"/>
</dbReference>
<dbReference type="PROSITE" id="PS00798">
    <property type="entry name" value="ALDOKETO_REDUCTASE_1"/>
    <property type="match status" value="1"/>
</dbReference>
<dbReference type="RefSeq" id="WP_221423101.1">
    <property type="nucleotide sequence ID" value="NZ_CP081297.1"/>
</dbReference>
<gene>
    <name evidence="2" type="ORF">K3166_02310</name>
</gene>
<dbReference type="SUPFAM" id="SSF51430">
    <property type="entry name" value="NAD(P)-linked oxidoreductase"/>
    <property type="match status" value="1"/>
</dbReference>
<evidence type="ECO:0000313" key="3">
    <source>
        <dbReference type="Proteomes" id="UP000824280"/>
    </source>
</evidence>
<evidence type="ECO:0000313" key="2">
    <source>
        <dbReference type="EMBL" id="QZD87563.1"/>
    </source>
</evidence>
<name>A0ABX8ZF16_9SPHN</name>
<dbReference type="Pfam" id="PF00248">
    <property type="entry name" value="Aldo_ket_red"/>
    <property type="match status" value="1"/>
</dbReference>
<dbReference type="PROSITE" id="PS00062">
    <property type="entry name" value="ALDOKETO_REDUCTASE_2"/>
    <property type="match status" value="1"/>
</dbReference>
<keyword evidence="3" id="KW-1185">Reference proteome</keyword>
<dbReference type="EMBL" id="CP081297">
    <property type="protein sequence ID" value="QZD87563.1"/>
    <property type="molecule type" value="Genomic_DNA"/>
</dbReference>
<proteinExistence type="predicted"/>
<evidence type="ECO:0000259" key="1">
    <source>
        <dbReference type="Pfam" id="PF00248"/>
    </source>
</evidence>
<dbReference type="PRINTS" id="PR00069">
    <property type="entry name" value="ALDKETRDTASE"/>
</dbReference>
<dbReference type="InterPro" id="IPR023210">
    <property type="entry name" value="NADP_OxRdtase_dom"/>
</dbReference>
<protein>
    <submittedName>
        <fullName evidence="2">Aldo/keto reductase</fullName>
    </submittedName>
</protein>
<dbReference type="InterPro" id="IPR018170">
    <property type="entry name" value="Aldo/ket_reductase_CS"/>
</dbReference>
<dbReference type="InterPro" id="IPR020471">
    <property type="entry name" value="AKR"/>
</dbReference>
<sequence length="319" mass="35482">MTVNAIPPIGFGFWKVAREDAAQTAYEAIKAGYRHLDCACDYGNEAEIGQGVVRAIADGIVTREDLWITSKLWNTFHAPQHVELGIRKSLQDLGLDYLDLYLIHFPIALEFVPIETRYPPEWVHDPAADNPRMHRAKVPLHETWAAMEALADKGLCRHIGVCNYNSALVHDLMSYARIAPHTLQIEAHPYLIQDKLVRLAHDYAIHVTAFSPLGALSYVELDMAGSGDSVLTETVVQTAAQAHGKSPAQVVLRWGVQRGTSIIPKTSKPERMRENLDIMDFELTGGEMEAISALDAGRRFNDPGVFAQAAFNTFHPIYD</sequence>
<dbReference type="Gene3D" id="3.20.20.100">
    <property type="entry name" value="NADP-dependent oxidoreductase domain"/>
    <property type="match status" value="1"/>
</dbReference>
<reference evidence="2 3" key="1">
    <citation type="submission" date="2021-08" db="EMBL/GenBank/DDBJ databases">
        <title>Comparative Genomics Analysis of the Genus Qipengyuania Reveals Extensive Genetic Diversity and Metabolic Versatility, Including the Description of Fifteen Novel Species.</title>
        <authorList>
            <person name="Liu Y."/>
        </authorList>
    </citation>
    <scope>NUCLEOTIDE SEQUENCE [LARGE SCALE GENOMIC DNA]</scope>
    <source>
        <strain evidence="2 3">1XM2-8</strain>
    </source>
</reference>
<organism evidence="2 3">
    <name type="scientific">Qipengyuania psychrotolerans</name>
    <dbReference type="NCBI Taxonomy" id="2867238"/>
    <lineage>
        <taxon>Bacteria</taxon>
        <taxon>Pseudomonadati</taxon>
        <taxon>Pseudomonadota</taxon>
        <taxon>Alphaproteobacteria</taxon>
        <taxon>Sphingomonadales</taxon>
        <taxon>Erythrobacteraceae</taxon>
        <taxon>Qipengyuania</taxon>
    </lineage>
</organism>